<sequence length="580" mass="64902">MEPCLNFVYCKKSFAVVIESLFTQFLNCTPLTLAFVEVCKPASAKSSTMNQVHHLTLLDFPVEILLDILGHLDVHDLVRARRVCNDVRQVIDSSSELLYSMDLEYFNAIPVPSTPGSDCSIPALRKSLLQSEAAWQKAEYSERSPIAIPHPPNMHRWSCGVLGFPVEHLQQIIFFQPQLAAGHSNTTNLRQWNCQFGSVAAQRLAHYNFSAAEDLVILLVGARSGESHAYDVIFRSLSEDKVHPEAAFTSVKALDNEVDLELLNPRTLSSSIFGDYYGVLARNVNKANGGVADFLQIWNWKSKDTFQCLEVFHPARNTMNFSFLTSEKILVVNARELLLYSLVHSANALQLTAKFSLPALHSPFEYTCIGFSPIPSLAGTHNRLIALSMDISGGSLTKNPCFTTYVECNTLLELESTYMNRYGKASEDSPNLPWSSWGPNHTRSFEESSFDPCKHSVFGFRSASLVGDRNSKRPLCIRDFNPHRVVDFKAGNGTTWKQRLIEGSEILPSSSLFLEPLGSGLPYLETTTEEKFLSTDMTMDANRVTLLSFEVMSTIRMPHAGEQSFVEHELLQGFEVLDFE</sequence>
<dbReference type="EMBL" id="JABBWD010000002">
    <property type="protein sequence ID" value="KAG1783417.1"/>
    <property type="molecule type" value="Genomic_DNA"/>
</dbReference>
<evidence type="ECO:0000259" key="1">
    <source>
        <dbReference type="PROSITE" id="PS50181"/>
    </source>
</evidence>
<protein>
    <recommendedName>
        <fullName evidence="1">F-box domain-containing protein</fullName>
    </recommendedName>
</protein>
<organism evidence="2 3">
    <name type="scientific">Suillus placidus</name>
    <dbReference type="NCBI Taxonomy" id="48579"/>
    <lineage>
        <taxon>Eukaryota</taxon>
        <taxon>Fungi</taxon>
        <taxon>Dikarya</taxon>
        <taxon>Basidiomycota</taxon>
        <taxon>Agaricomycotina</taxon>
        <taxon>Agaricomycetes</taxon>
        <taxon>Agaricomycetidae</taxon>
        <taxon>Boletales</taxon>
        <taxon>Suillineae</taxon>
        <taxon>Suillaceae</taxon>
        <taxon>Suillus</taxon>
    </lineage>
</organism>
<comment type="caution">
    <text evidence="2">The sequence shown here is derived from an EMBL/GenBank/DDBJ whole genome shotgun (WGS) entry which is preliminary data.</text>
</comment>
<gene>
    <name evidence="2" type="ORF">EV702DRAFT_1274818</name>
</gene>
<dbReference type="OrthoDB" id="3256413at2759"/>
<dbReference type="AlphaFoldDB" id="A0A9P7A847"/>
<evidence type="ECO:0000313" key="2">
    <source>
        <dbReference type="EMBL" id="KAG1783417.1"/>
    </source>
</evidence>
<dbReference type="Proteomes" id="UP000714275">
    <property type="component" value="Unassembled WGS sequence"/>
</dbReference>
<dbReference type="PROSITE" id="PS50181">
    <property type="entry name" value="FBOX"/>
    <property type="match status" value="1"/>
</dbReference>
<dbReference type="Gene3D" id="1.20.1280.50">
    <property type="match status" value="1"/>
</dbReference>
<evidence type="ECO:0000313" key="3">
    <source>
        <dbReference type="Proteomes" id="UP000714275"/>
    </source>
</evidence>
<dbReference type="InterPro" id="IPR001810">
    <property type="entry name" value="F-box_dom"/>
</dbReference>
<dbReference type="SUPFAM" id="SSF81383">
    <property type="entry name" value="F-box domain"/>
    <property type="match status" value="1"/>
</dbReference>
<feature type="domain" description="F-box" evidence="1">
    <location>
        <begin position="54"/>
        <end position="101"/>
    </location>
</feature>
<dbReference type="CDD" id="cd22150">
    <property type="entry name" value="F-box_CeFBXA-like"/>
    <property type="match status" value="1"/>
</dbReference>
<proteinExistence type="predicted"/>
<dbReference type="SMART" id="SM00256">
    <property type="entry name" value="FBOX"/>
    <property type="match status" value="1"/>
</dbReference>
<dbReference type="Pfam" id="PF00646">
    <property type="entry name" value="F-box"/>
    <property type="match status" value="1"/>
</dbReference>
<name>A0A9P7A847_9AGAM</name>
<dbReference type="InterPro" id="IPR036047">
    <property type="entry name" value="F-box-like_dom_sf"/>
</dbReference>
<keyword evidence="3" id="KW-1185">Reference proteome</keyword>
<accession>A0A9P7A847</accession>
<reference evidence="2" key="1">
    <citation type="journal article" date="2020" name="New Phytol.">
        <title>Comparative genomics reveals dynamic genome evolution in host specialist ectomycorrhizal fungi.</title>
        <authorList>
            <person name="Lofgren L.A."/>
            <person name="Nguyen N.H."/>
            <person name="Vilgalys R."/>
            <person name="Ruytinx J."/>
            <person name="Liao H.L."/>
            <person name="Branco S."/>
            <person name="Kuo A."/>
            <person name="LaButti K."/>
            <person name="Lipzen A."/>
            <person name="Andreopoulos W."/>
            <person name="Pangilinan J."/>
            <person name="Riley R."/>
            <person name="Hundley H."/>
            <person name="Na H."/>
            <person name="Barry K."/>
            <person name="Grigoriev I.V."/>
            <person name="Stajich J.E."/>
            <person name="Kennedy P.G."/>
        </authorList>
    </citation>
    <scope>NUCLEOTIDE SEQUENCE</scope>
    <source>
        <strain evidence="2">DOB743</strain>
    </source>
</reference>